<accession>A0ABN9VYU8</accession>
<proteinExistence type="predicted"/>
<dbReference type="EMBL" id="CAUYUJ010017770">
    <property type="protein sequence ID" value="CAK0877730.1"/>
    <property type="molecule type" value="Genomic_DNA"/>
</dbReference>
<keyword evidence="2" id="KW-1185">Reference proteome</keyword>
<evidence type="ECO:0008006" key="3">
    <source>
        <dbReference type="Google" id="ProtNLM"/>
    </source>
</evidence>
<feature type="non-terminal residue" evidence="1">
    <location>
        <position position="1"/>
    </location>
</feature>
<reference evidence="1" key="1">
    <citation type="submission" date="2023-10" db="EMBL/GenBank/DDBJ databases">
        <authorList>
            <person name="Chen Y."/>
            <person name="Shah S."/>
            <person name="Dougan E. K."/>
            <person name="Thang M."/>
            <person name="Chan C."/>
        </authorList>
    </citation>
    <scope>NUCLEOTIDE SEQUENCE [LARGE SCALE GENOMIC DNA]</scope>
</reference>
<protein>
    <recommendedName>
        <fullName evidence="3">HEAT repeat-containing protein 1</fullName>
    </recommendedName>
</protein>
<sequence length="131" mass="14095">AGGVTVPRSFLEPLLDFYSSATQGVSDAEQQFAKTGRYADLSAAVEGRLREELAQGLFSGVIEKKFSELKQEHLDHELLLRFLVQAFVSVPSPALQRSVLWGLLSRPGVPLLDLGAPLSLCGDLPAVNCAT</sequence>
<name>A0ABN9VYU8_9DINO</name>
<evidence type="ECO:0000313" key="1">
    <source>
        <dbReference type="EMBL" id="CAK0877730.1"/>
    </source>
</evidence>
<organism evidence="1 2">
    <name type="scientific">Prorocentrum cordatum</name>
    <dbReference type="NCBI Taxonomy" id="2364126"/>
    <lineage>
        <taxon>Eukaryota</taxon>
        <taxon>Sar</taxon>
        <taxon>Alveolata</taxon>
        <taxon>Dinophyceae</taxon>
        <taxon>Prorocentrales</taxon>
        <taxon>Prorocentraceae</taxon>
        <taxon>Prorocentrum</taxon>
    </lineage>
</organism>
<evidence type="ECO:0000313" key="2">
    <source>
        <dbReference type="Proteomes" id="UP001189429"/>
    </source>
</evidence>
<comment type="caution">
    <text evidence="1">The sequence shown here is derived from an EMBL/GenBank/DDBJ whole genome shotgun (WGS) entry which is preliminary data.</text>
</comment>
<dbReference type="Proteomes" id="UP001189429">
    <property type="component" value="Unassembled WGS sequence"/>
</dbReference>
<gene>
    <name evidence="1" type="ORF">PCOR1329_LOCUS61701</name>
</gene>